<protein>
    <submittedName>
        <fullName evidence="1">Uncharacterized protein</fullName>
    </submittedName>
</protein>
<reference evidence="1" key="1">
    <citation type="submission" date="2020-05" db="EMBL/GenBank/DDBJ databases">
        <authorList>
            <person name="Chiriac C."/>
            <person name="Salcher M."/>
            <person name="Ghai R."/>
            <person name="Kavagutti S V."/>
        </authorList>
    </citation>
    <scope>NUCLEOTIDE SEQUENCE</scope>
</reference>
<accession>A0A6J5T810</accession>
<sequence>MKIKYKYLDKYKLLGHIFDEFESALNSDLEHGIKALNEKYAKKFMTEYPEINKFYSYLFSLREIYGLDE</sequence>
<evidence type="ECO:0000313" key="1">
    <source>
        <dbReference type="EMBL" id="CAB4240894.1"/>
    </source>
</evidence>
<organism evidence="1">
    <name type="scientific">uncultured Caudovirales phage</name>
    <dbReference type="NCBI Taxonomy" id="2100421"/>
    <lineage>
        <taxon>Viruses</taxon>
        <taxon>Duplodnaviria</taxon>
        <taxon>Heunggongvirae</taxon>
        <taxon>Uroviricota</taxon>
        <taxon>Caudoviricetes</taxon>
        <taxon>Peduoviridae</taxon>
        <taxon>Maltschvirus</taxon>
        <taxon>Maltschvirus maltsch</taxon>
    </lineage>
</organism>
<gene>
    <name evidence="1" type="ORF">UFOVP22_23</name>
</gene>
<name>A0A6J5T810_9CAUD</name>
<proteinExistence type="predicted"/>
<dbReference type="EMBL" id="LR797818">
    <property type="protein sequence ID" value="CAB4240894.1"/>
    <property type="molecule type" value="Genomic_DNA"/>
</dbReference>